<dbReference type="InterPro" id="IPR036691">
    <property type="entry name" value="Endo/exonu/phosph_ase_sf"/>
</dbReference>
<keyword evidence="1" id="KW-0812">Transmembrane</keyword>
<feature type="transmembrane region" description="Helical" evidence="1">
    <location>
        <begin position="427"/>
        <end position="449"/>
    </location>
</feature>
<keyword evidence="1" id="KW-0472">Membrane</keyword>
<feature type="transmembrane region" description="Helical" evidence="1">
    <location>
        <begin position="689"/>
        <end position="714"/>
    </location>
</feature>
<feature type="transmembrane region" description="Helical" evidence="1">
    <location>
        <begin position="402"/>
        <end position="421"/>
    </location>
</feature>
<feature type="transmembrane region" description="Helical" evidence="1">
    <location>
        <begin position="67"/>
        <end position="91"/>
    </location>
</feature>
<feature type="transmembrane region" description="Helical" evidence="1">
    <location>
        <begin position="749"/>
        <end position="770"/>
    </location>
</feature>
<dbReference type="VEuPathDB" id="TriTrypDB:C4B63_2g452"/>
<dbReference type="Pfam" id="PF10277">
    <property type="entry name" value="Frag1"/>
    <property type="match status" value="1"/>
</dbReference>
<feature type="transmembrane region" description="Helical" evidence="1">
    <location>
        <begin position="111"/>
        <end position="132"/>
    </location>
</feature>
<feature type="domain" description="CWH43-like N-terminal" evidence="2">
    <location>
        <begin position="11"/>
        <end position="250"/>
    </location>
</feature>
<dbReference type="SUPFAM" id="SSF56219">
    <property type="entry name" value="DNase I-like"/>
    <property type="match status" value="1"/>
</dbReference>
<feature type="domain" description="PGAP2IP C-terminal nuclease-like" evidence="3">
    <location>
        <begin position="954"/>
        <end position="1128"/>
    </location>
</feature>
<dbReference type="VEuPathDB" id="TriTrypDB:TcBrA4_0058420"/>
<feature type="transmembrane region" description="Helical" evidence="1">
    <location>
        <begin position="600"/>
        <end position="620"/>
    </location>
</feature>
<dbReference type="VEuPathDB" id="TriTrypDB:TCSYLVIO_005559"/>
<dbReference type="Pfam" id="PF23226">
    <property type="entry name" value="Exo_endo_phos_PGAP2IP"/>
    <property type="match status" value="1"/>
</dbReference>
<dbReference type="VEuPathDB" id="TriTrypDB:TCDM_01544"/>
<feature type="transmembrane region" description="Helical" evidence="1">
    <location>
        <begin position="494"/>
        <end position="514"/>
    </location>
</feature>
<keyword evidence="1" id="KW-1133">Transmembrane helix</keyword>
<dbReference type="PANTHER" id="PTHR14859:SF1">
    <property type="entry name" value="PGAP2-INTERACTING PROTEIN"/>
    <property type="match status" value="1"/>
</dbReference>
<dbReference type="GO" id="GO:0006506">
    <property type="term" value="P:GPI anchor biosynthetic process"/>
    <property type="evidence" value="ECO:0007669"/>
    <property type="project" value="TreeGrafter"/>
</dbReference>
<feature type="transmembrane region" description="Helical" evidence="1">
    <location>
        <begin position="359"/>
        <end position="381"/>
    </location>
</feature>
<dbReference type="Proteomes" id="UP000246078">
    <property type="component" value="Unassembled WGS sequence"/>
</dbReference>
<dbReference type="VEuPathDB" id="TriTrypDB:C4B63_2g451"/>
<gene>
    <name evidence="4" type="ORF">C3747_1g478</name>
</gene>
<comment type="caution">
    <text evidence="4">The sequence shown here is derived from an EMBL/GenBank/DDBJ whole genome shotgun (WGS) entry which is preliminary data.</text>
</comment>
<feature type="transmembrane region" description="Helical" evidence="1">
    <location>
        <begin position="825"/>
        <end position="845"/>
    </location>
</feature>
<dbReference type="InterPro" id="IPR057315">
    <property type="entry name" value="Exo_endo_phos_PGAP2IP_C"/>
</dbReference>
<dbReference type="EMBL" id="PRFC01000001">
    <property type="protein sequence ID" value="PWV22283.1"/>
    <property type="molecule type" value="Genomic_DNA"/>
</dbReference>
<dbReference type="GO" id="GO:0005783">
    <property type="term" value="C:endoplasmic reticulum"/>
    <property type="evidence" value="ECO:0007669"/>
    <property type="project" value="TreeGrafter"/>
</dbReference>
<evidence type="ECO:0000259" key="2">
    <source>
        <dbReference type="Pfam" id="PF10277"/>
    </source>
</evidence>
<evidence type="ECO:0000313" key="5">
    <source>
        <dbReference type="Proteomes" id="UP000246078"/>
    </source>
</evidence>
<feature type="transmembrane region" description="Helical" evidence="1">
    <location>
        <begin position="152"/>
        <end position="170"/>
    </location>
</feature>
<sequence>MRQHVFVIRSSYAALIYVIIVGTGLLFTLFVGIWKHHDELLYTHCRVPEYWPSISTLTGDFQPERQIWRTAFVLCTPFRLGVAISLLLVFWQRACGGMSELSSMRRSPISLVRSSAFLTLTIFAFDITRLLGALTWTMISSIENLDRHNVGFAFYVFLSFLVQVIIDIVVRRNAHNPEIYASSDDYRLSSYWKRVFLIGQTTGALSHVIFYVRHINTCAPGAYSLSTMSEWFFAACNICFDATLWFELKKTSWAFGMTPGKCKELASKIMHDPVGEASSGSEQRPGEYHTSHEVKFFPEDDKPEDDVKIHEFTFCCAPSSSTMWLVDTYWAYLFWEMTVHVVEHMYFMPLVAMSISWELFGGFAYCSPVLLKFAAFRRWALGSAPFIKSSLVGGKGNSQQHVPMYLFFYLVASLSHVHVQVKNGERLKLLMTMIGPFFLSLATFCRYLYPSSFVRDTSDDNCRMLYSFPLGLVVSMLVRILYISQDPVFTDAMYAGLFGIILGITCTTILYRYVMFSEIDSSQSEPELTYANNGNQQRHVHFSRTPQTNAMATLALAYKPFSPAILGLLFGFLGTVSLTFFSCANYIPRLLAIDPYPANLLVALSFFLGLYYSQDILPVVSNRKQGWLLWGRLGFCLLGGCLTMLFGTRQTNRSYELSHEHYPTTMKSLKEHVDIRFWAVEEDFSGNKYIAFCGGIAMTFCIGVLYPLIVELVFVHQRARRLLNVAPGKTEDSHEPHALPVARVTSFELVWALTSIGFLLLFSLCISYPFVPMAWLVRERSVSLHFGTVAGVFFLALYLSRRVGNAVSVAGKDFYEMKRQRRIPLMMVLFLCFAVFSIVIGRFALEPNNRSIPYGKDAARRFSREVVHVHEAITRLKTQRNVITDPLLNEYEVKFHEEHYGTQLKYLKEAVMEGESNNSKLIEYIPEEKHRILLSLLSSKERVEVWEAALEMTFFSGMIWTVHFALDNANTDSLTRMVKQADLTGAGVIGLLESDSMHLANGNRDIVEFLSYHLGYRYTSYGPTALDNTYGCALISKYPILNVRRYITPSPQGELSCLIHAELDVFGITIHTYVDHFGNTEHWGDGLLQSQFLGRLVLRNPGPSVFLGYIVSYPGNPERYEYYASQTKPGFLRDTALELYRNHSWYRMKERGGYDEPVPKRTTPPPGEPLDFNVDWKMEHVGHLERGMVPDPAFRRTPEGKDRRYFKFNDTQRVTTYHPRFEFIDRYCQYIFYKTGAAKDERPEDAPKLQPLQLYLYDWWRVLEGEAASLSDTEIQVVQLGFKLRE</sequence>
<dbReference type="PANTHER" id="PTHR14859">
    <property type="entry name" value="CALCOFLUOR WHITE HYPERSENSITIVE PROTEIN PRECURSOR"/>
    <property type="match status" value="1"/>
</dbReference>
<evidence type="ECO:0008006" key="6">
    <source>
        <dbReference type="Google" id="ProtNLM"/>
    </source>
</evidence>
<feature type="transmembrane region" description="Helical" evidence="1">
    <location>
        <begin position="564"/>
        <end position="588"/>
    </location>
</feature>
<evidence type="ECO:0000259" key="3">
    <source>
        <dbReference type="Pfam" id="PF23226"/>
    </source>
</evidence>
<feature type="transmembrane region" description="Helical" evidence="1">
    <location>
        <begin position="627"/>
        <end position="647"/>
    </location>
</feature>
<dbReference type="FunFam" id="3.60.10.10:FF:000122">
    <property type="entry name" value="Frag1/DRAM/Sfk1_family_-_putative"/>
    <property type="match status" value="1"/>
</dbReference>
<dbReference type="GO" id="GO:0016020">
    <property type="term" value="C:membrane"/>
    <property type="evidence" value="ECO:0007669"/>
    <property type="project" value="GOC"/>
</dbReference>
<organism evidence="4 5">
    <name type="scientific">Trypanosoma cruzi</name>
    <dbReference type="NCBI Taxonomy" id="5693"/>
    <lineage>
        <taxon>Eukaryota</taxon>
        <taxon>Discoba</taxon>
        <taxon>Euglenozoa</taxon>
        <taxon>Kinetoplastea</taxon>
        <taxon>Metakinetoplastina</taxon>
        <taxon>Trypanosomatida</taxon>
        <taxon>Trypanosomatidae</taxon>
        <taxon>Trypanosoma</taxon>
        <taxon>Schizotrypanum</taxon>
    </lineage>
</organism>
<dbReference type="InterPro" id="IPR019402">
    <property type="entry name" value="CWH43_N"/>
</dbReference>
<dbReference type="VEuPathDB" id="TriTrypDB:TCDM_01545"/>
<dbReference type="VEuPathDB" id="TriTrypDB:TcCL_ESM00479"/>
<dbReference type="VEuPathDB" id="TriTrypDB:ECC02_002774"/>
<dbReference type="Gene3D" id="3.60.10.10">
    <property type="entry name" value="Endonuclease/exonuclease/phosphatase"/>
    <property type="match status" value="1"/>
</dbReference>
<protein>
    <recommendedName>
        <fullName evidence="6">Frag1/DRAM/Sfk1 family</fullName>
    </recommendedName>
</protein>
<reference evidence="4 5" key="1">
    <citation type="journal article" date="2018" name="Microb. Genom.">
        <title>Expanding an expanded genome: long-read sequencing of Trypanosoma cruzi.</title>
        <authorList>
            <person name="Berna L."/>
            <person name="Rodriguez M."/>
            <person name="Chiribao M.L."/>
            <person name="Parodi-Talice A."/>
            <person name="Pita S."/>
            <person name="Rijo G."/>
            <person name="Alvarez-Valin F."/>
            <person name="Robello C."/>
        </authorList>
    </citation>
    <scope>NUCLEOTIDE SEQUENCE [LARGE SCALE GENOMIC DNA]</scope>
    <source>
        <strain evidence="4 5">TCC</strain>
    </source>
</reference>
<feature type="transmembrane region" description="Helical" evidence="1">
    <location>
        <begin position="12"/>
        <end position="34"/>
    </location>
</feature>
<proteinExistence type="predicted"/>
<feature type="transmembrane region" description="Helical" evidence="1">
    <location>
        <begin position="782"/>
        <end position="799"/>
    </location>
</feature>
<dbReference type="InterPro" id="IPR051916">
    <property type="entry name" value="GPI-anchor_lipid_remodeler"/>
</dbReference>
<accession>A0A2V2XRD0</accession>
<evidence type="ECO:0000256" key="1">
    <source>
        <dbReference type="SAM" id="Phobius"/>
    </source>
</evidence>
<dbReference type="VEuPathDB" id="TriTrypDB:TcCLB.504153.120"/>
<dbReference type="VEuPathDB" id="TriTrypDB:Tc_MARK_6220"/>
<name>A0A2V2XRD0_TRYCR</name>
<evidence type="ECO:0000313" key="4">
    <source>
        <dbReference type="EMBL" id="PWV22283.1"/>
    </source>
</evidence>
<feature type="transmembrane region" description="Helical" evidence="1">
    <location>
        <begin position="461"/>
        <end position="482"/>
    </location>
</feature>
<dbReference type="VEuPathDB" id="TriTrypDB:TcG_04110"/>
<dbReference type="VEuPathDB" id="TriTrypDB:C3747_1g478"/>
<dbReference type="VEuPathDB" id="TriTrypDB:TcCL_ESM00477"/>